<organism evidence="2 3">
    <name type="scientific">Anaerospora hongkongensis</name>
    <dbReference type="NCBI Taxonomy" id="244830"/>
    <lineage>
        <taxon>Bacteria</taxon>
        <taxon>Bacillati</taxon>
        <taxon>Bacillota</taxon>
        <taxon>Negativicutes</taxon>
        <taxon>Selenomonadales</taxon>
        <taxon>Sporomusaceae</taxon>
        <taxon>Anaerospora</taxon>
    </lineage>
</organism>
<dbReference type="Proteomes" id="UP000295063">
    <property type="component" value="Unassembled WGS sequence"/>
</dbReference>
<protein>
    <submittedName>
        <fullName evidence="2">Putative membrane protein</fullName>
    </submittedName>
</protein>
<dbReference type="PANTHER" id="PTHR37309:SF1">
    <property type="entry name" value="SLR0284 PROTEIN"/>
    <property type="match status" value="1"/>
</dbReference>
<feature type="transmembrane region" description="Helical" evidence="1">
    <location>
        <begin position="89"/>
        <end position="111"/>
    </location>
</feature>
<reference evidence="2 3" key="1">
    <citation type="submission" date="2019-03" db="EMBL/GenBank/DDBJ databases">
        <title>Genomic Encyclopedia of Type Strains, Phase IV (KMG-IV): sequencing the most valuable type-strain genomes for metagenomic binning, comparative biology and taxonomic classification.</title>
        <authorList>
            <person name="Goeker M."/>
        </authorList>
    </citation>
    <scope>NUCLEOTIDE SEQUENCE [LARGE SCALE GENOMIC DNA]</scope>
    <source>
        <strain evidence="2 3">DSM 15969</strain>
    </source>
</reference>
<dbReference type="Pfam" id="PF04020">
    <property type="entry name" value="Phage_holin_4_2"/>
    <property type="match status" value="1"/>
</dbReference>
<dbReference type="OrthoDB" id="7205479at2"/>
<gene>
    <name evidence="2" type="ORF">EV210_10780</name>
</gene>
<keyword evidence="1" id="KW-0472">Membrane</keyword>
<dbReference type="EMBL" id="SLUI01000007">
    <property type="protein sequence ID" value="TCL36818.1"/>
    <property type="molecule type" value="Genomic_DNA"/>
</dbReference>
<dbReference type="AlphaFoldDB" id="A0A4R1Q6E9"/>
<dbReference type="PANTHER" id="PTHR37309">
    <property type="entry name" value="SLR0284 PROTEIN"/>
    <property type="match status" value="1"/>
</dbReference>
<sequence>MKTIIIRCLANMLGFYIAAALFPAIHAASLESFFWAGIALGVLNLFIKPLLVFISLPITFLTLGLFTLVINTVLVMMTEHLISGLTIPSFALAFATAFIISVANIIMNGLFD</sequence>
<evidence type="ECO:0000313" key="3">
    <source>
        <dbReference type="Proteomes" id="UP000295063"/>
    </source>
</evidence>
<dbReference type="InterPro" id="IPR007165">
    <property type="entry name" value="Phage_holin_4_2"/>
</dbReference>
<feature type="transmembrane region" description="Helical" evidence="1">
    <location>
        <begin position="51"/>
        <end position="77"/>
    </location>
</feature>
<keyword evidence="1" id="KW-0812">Transmembrane</keyword>
<keyword evidence="1" id="KW-1133">Transmembrane helix</keyword>
<comment type="caution">
    <text evidence="2">The sequence shown here is derived from an EMBL/GenBank/DDBJ whole genome shotgun (WGS) entry which is preliminary data.</text>
</comment>
<keyword evidence="3" id="KW-1185">Reference proteome</keyword>
<accession>A0A4R1Q6E9</accession>
<evidence type="ECO:0000256" key="1">
    <source>
        <dbReference type="SAM" id="Phobius"/>
    </source>
</evidence>
<proteinExistence type="predicted"/>
<dbReference type="RefSeq" id="WP_132080323.1">
    <property type="nucleotide sequence ID" value="NZ_SLUI01000007.1"/>
</dbReference>
<evidence type="ECO:0000313" key="2">
    <source>
        <dbReference type="EMBL" id="TCL36818.1"/>
    </source>
</evidence>
<name>A0A4R1Q6E9_9FIRM</name>